<keyword evidence="5" id="KW-1185">Reference proteome</keyword>
<dbReference type="NCBIfam" id="TIGR01643">
    <property type="entry name" value="YD_repeat_2x"/>
    <property type="match status" value="1"/>
</dbReference>
<sequence length="523" mass="56641">MPGEEKLAGNYQYNTPHNIDNTLQSIGFPLVPNATGMSAEVVTYGYDTLQRPTTTKGLSDYVTNSRYSLTGKPEQFELSTGVKKAWLTYSYEYGTQRLHESRTEREGIAGVDRDAIYDYNDAGNLKSITDTSRAGTDTQCFRYDYLQRLTEAWTPTGACDADPDKSTLGGPAPYWTSYQYDVTGNRTSETDHGTSAVAADTTRTYDYPDPGQGQHQLASVTQTGAAGDRTDTFDYDADGNTTSRQIGNASQALTWDDEGHLATTVDSTGTTSYAYDADGNRILRRDPTSTTLYLPNMELRLDKTTNIVTGTRYYTHAATVVAMRTASGVQFISADPHGSAELAIDATTQTETQRRFTPFGQFRGSPTGIWPNDKGFVGGTIDPDSLTHLGAREYDPDAGRFISVDPLFDSKNPQSWNGYTYSDNDPPNVSDPTGKNGCVNEPGNSGCRWKDDSGNTHSSTGVVNTGSSGGGGCLDPTCSTTNMGRNNSNGVAIPQLVQISPHVAVPINGSRFVQVRKPHVITD</sequence>
<accession>A0ABV5YCC8</accession>
<evidence type="ECO:0000256" key="2">
    <source>
        <dbReference type="SAM" id="MobiDB-lite"/>
    </source>
</evidence>
<feature type="compositionally biased region" description="Polar residues" evidence="2">
    <location>
        <begin position="213"/>
        <end position="224"/>
    </location>
</feature>
<evidence type="ECO:0000313" key="5">
    <source>
        <dbReference type="Proteomes" id="UP001589627"/>
    </source>
</evidence>
<dbReference type="PANTHER" id="PTHR32305">
    <property type="match status" value="1"/>
</dbReference>
<dbReference type="Gene3D" id="2.180.10.10">
    <property type="entry name" value="RHS repeat-associated core"/>
    <property type="match status" value="1"/>
</dbReference>
<dbReference type="NCBIfam" id="TIGR03696">
    <property type="entry name" value="Rhs_assc_core"/>
    <property type="match status" value="1"/>
</dbReference>
<evidence type="ECO:0000313" key="4">
    <source>
        <dbReference type="EMBL" id="MFB9832674.1"/>
    </source>
</evidence>
<feature type="domain" description="Teneurin-like YD-shell" evidence="3">
    <location>
        <begin position="221"/>
        <end position="426"/>
    </location>
</feature>
<dbReference type="Proteomes" id="UP001589627">
    <property type="component" value="Unassembled WGS sequence"/>
</dbReference>
<feature type="region of interest" description="Disordered" evidence="2">
    <location>
        <begin position="211"/>
        <end position="240"/>
    </location>
</feature>
<dbReference type="PANTHER" id="PTHR32305:SF17">
    <property type="entry name" value="TRNA NUCLEASE WAPA"/>
    <property type="match status" value="1"/>
</dbReference>
<dbReference type="RefSeq" id="WP_378198819.1">
    <property type="nucleotide sequence ID" value="NZ_JBHLZP010000056.1"/>
</dbReference>
<evidence type="ECO:0000256" key="1">
    <source>
        <dbReference type="ARBA" id="ARBA00022737"/>
    </source>
</evidence>
<dbReference type="InterPro" id="IPR006530">
    <property type="entry name" value="YD"/>
</dbReference>
<proteinExistence type="predicted"/>
<organism evidence="4 5">
    <name type="scientific">Actinoallomurus acaciae</name>
    <dbReference type="NCBI Taxonomy" id="502577"/>
    <lineage>
        <taxon>Bacteria</taxon>
        <taxon>Bacillati</taxon>
        <taxon>Actinomycetota</taxon>
        <taxon>Actinomycetes</taxon>
        <taxon>Streptosporangiales</taxon>
        <taxon>Thermomonosporaceae</taxon>
        <taxon>Actinoallomurus</taxon>
    </lineage>
</organism>
<name>A0ABV5YCC8_9ACTN</name>
<dbReference type="InterPro" id="IPR050708">
    <property type="entry name" value="T6SS_VgrG/RHS"/>
</dbReference>
<reference evidence="4 5" key="1">
    <citation type="submission" date="2024-09" db="EMBL/GenBank/DDBJ databases">
        <authorList>
            <person name="Sun Q."/>
            <person name="Mori K."/>
        </authorList>
    </citation>
    <scope>NUCLEOTIDE SEQUENCE [LARGE SCALE GENOMIC DNA]</scope>
    <source>
        <strain evidence="4 5">TBRC 0563</strain>
    </source>
</reference>
<dbReference type="InterPro" id="IPR056823">
    <property type="entry name" value="TEN-like_YD-shell"/>
</dbReference>
<dbReference type="InterPro" id="IPR022385">
    <property type="entry name" value="Rhs_assc_core"/>
</dbReference>
<protein>
    <submittedName>
        <fullName evidence="4">RHS repeat domain-containing protein</fullName>
    </submittedName>
</protein>
<comment type="caution">
    <text evidence="4">The sequence shown here is derived from an EMBL/GenBank/DDBJ whole genome shotgun (WGS) entry which is preliminary data.</text>
</comment>
<dbReference type="EMBL" id="JBHLZP010000056">
    <property type="protein sequence ID" value="MFB9832674.1"/>
    <property type="molecule type" value="Genomic_DNA"/>
</dbReference>
<gene>
    <name evidence="4" type="ORF">ACFFNX_10795</name>
</gene>
<dbReference type="Pfam" id="PF25023">
    <property type="entry name" value="TEN_YD-shell"/>
    <property type="match status" value="1"/>
</dbReference>
<keyword evidence="1" id="KW-0677">Repeat</keyword>
<evidence type="ECO:0000259" key="3">
    <source>
        <dbReference type="Pfam" id="PF25023"/>
    </source>
</evidence>